<dbReference type="Proteomes" id="UP000188320">
    <property type="component" value="Unassembled WGS sequence"/>
</dbReference>
<protein>
    <submittedName>
        <fullName evidence="2">Uncharacterized protein</fullName>
    </submittedName>
</protein>
<sequence length="616" mass="69327">MLSAEKSQSTSSTTEREGGKSGINTSGNSKKKSERLLRPLFLIAQRLYRSMDQQNISKSKAEQRDVLSTLLCESDNNGFWYRLLSENKKKIEKNIPKQKPKLSSNTSHVKDNTTMDQQLLATENLHENENENEDEDEFTKKMRGYSKIYKTKIQIQMINEIQAKQKAQIVREAAEYPKEYSRNEIQILGEEAKANKWAHGSKLEFLGLVYQTGVCCRMDVENPVNEPQKLGSEMLGRAKERMFAERHQISGDGVANELARKHKADVVMSEDAFIDILTARDIKTLAMMSSVSQQGVLFIDDSFSLFRNDVEILSTLFKAVIQEKLINKNSEELVFGGNKGGKTNYNYTLWQFGGLRLLIRYTVQGYISEQLPNSPKEIKATGVIFPVIETNLHFGFTQPNRSSLLEIYFRSYLRGQSLLVFGHFGQLNGQRKPINPLNATLGKADWHLLHIGVCTLSELVELNTYSSVLSDIYTSFYKVLTLFTSFGRSHPRSVFFNNLSPRDSPDISRSELVPIIASSESSKPNKPTSSSCLFAACSLDADPKHIQDFGSGSDSRISTFNLCSELLGFKGDKDDGNVIQEKVPASSTSSRGLPFILPNKNEYSPIVWPSHLLSVE</sequence>
<evidence type="ECO:0000313" key="2">
    <source>
        <dbReference type="EMBL" id="OMH81743.1"/>
    </source>
</evidence>
<keyword evidence="3" id="KW-1185">Reference proteome</keyword>
<accession>A0A1R1PLD4</accession>
<gene>
    <name evidence="2" type="ORF">AX774_g4797</name>
</gene>
<evidence type="ECO:0000313" key="3">
    <source>
        <dbReference type="Proteomes" id="UP000188320"/>
    </source>
</evidence>
<comment type="caution">
    <text evidence="2">The sequence shown here is derived from an EMBL/GenBank/DDBJ whole genome shotgun (WGS) entry which is preliminary data.</text>
</comment>
<dbReference type="AlphaFoldDB" id="A0A1R1PLD4"/>
<proteinExistence type="predicted"/>
<reference evidence="3" key="1">
    <citation type="submission" date="2017-01" db="EMBL/GenBank/DDBJ databases">
        <authorList>
            <person name="Wang Y."/>
            <person name="White M."/>
            <person name="Kvist S."/>
            <person name="Moncalvo J.-M."/>
        </authorList>
    </citation>
    <scope>NUCLEOTIDE SEQUENCE [LARGE SCALE GENOMIC DNA]</scope>
    <source>
        <strain evidence="3">COL-18-3</strain>
    </source>
</reference>
<dbReference type="EMBL" id="LSSK01000834">
    <property type="protein sequence ID" value="OMH81743.1"/>
    <property type="molecule type" value="Genomic_DNA"/>
</dbReference>
<feature type="compositionally biased region" description="Polar residues" evidence="1">
    <location>
        <begin position="1"/>
        <end position="13"/>
    </location>
</feature>
<organism evidence="2 3">
    <name type="scientific">Zancudomyces culisetae</name>
    <name type="common">Gut fungus</name>
    <name type="synonym">Smittium culisetae</name>
    <dbReference type="NCBI Taxonomy" id="1213189"/>
    <lineage>
        <taxon>Eukaryota</taxon>
        <taxon>Fungi</taxon>
        <taxon>Fungi incertae sedis</taxon>
        <taxon>Zoopagomycota</taxon>
        <taxon>Kickxellomycotina</taxon>
        <taxon>Harpellomycetes</taxon>
        <taxon>Harpellales</taxon>
        <taxon>Legeriomycetaceae</taxon>
        <taxon>Zancudomyces</taxon>
    </lineage>
</organism>
<name>A0A1R1PLD4_ZANCU</name>
<evidence type="ECO:0000256" key="1">
    <source>
        <dbReference type="SAM" id="MobiDB-lite"/>
    </source>
</evidence>
<dbReference type="OrthoDB" id="289162at2759"/>
<feature type="region of interest" description="Disordered" evidence="1">
    <location>
        <begin position="1"/>
        <end position="32"/>
    </location>
</feature>